<protein>
    <submittedName>
        <fullName evidence="2">Uncharacterized protein</fullName>
    </submittedName>
</protein>
<reference evidence="2 3" key="1">
    <citation type="submission" date="2015-09" db="EMBL/GenBank/DDBJ databases">
        <title>Draft genome sequence of Aliiroseovarius crassostreae CV919-312TSm, the causative agent of Roseovarius Oyster Disease (formerly Juvenile Oyster Disease).</title>
        <authorList>
            <person name="Kessner L."/>
            <person name="Spinard E."/>
            <person name="Nelson D."/>
        </authorList>
    </citation>
    <scope>NUCLEOTIDE SEQUENCE [LARGE SCALE GENOMIC DNA]</scope>
    <source>
        <strain evidence="2 3">CV919-312</strain>
    </source>
</reference>
<dbReference type="STRING" id="154981.AKJ29_01765"/>
<dbReference type="AlphaFoldDB" id="A0A0P7KHG8"/>
<evidence type="ECO:0000313" key="3">
    <source>
        <dbReference type="Proteomes" id="UP000050471"/>
    </source>
</evidence>
<feature type="region of interest" description="Disordered" evidence="1">
    <location>
        <begin position="31"/>
        <end position="60"/>
    </location>
</feature>
<sequence length="60" mass="6528">MAFLALGELERLSDVLDVAADDAGLLMDQDTLPKRIRKPKKTSKSGSEKPNTIDPKGMTL</sequence>
<dbReference type="EMBL" id="LKBA01000008">
    <property type="protein sequence ID" value="KPN62897.1"/>
    <property type="molecule type" value="Genomic_DNA"/>
</dbReference>
<name>A0A0P7KHG8_9RHOB</name>
<dbReference type="Proteomes" id="UP000050471">
    <property type="component" value="Unassembled WGS sequence"/>
</dbReference>
<accession>A0A0P7KHG8</accession>
<gene>
    <name evidence="2" type="ORF">AKJ29_01765</name>
</gene>
<feature type="compositionally biased region" description="Basic residues" evidence="1">
    <location>
        <begin position="34"/>
        <end position="43"/>
    </location>
</feature>
<evidence type="ECO:0000313" key="2">
    <source>
        <dbReference type="EMBL" id="KPN62897.1"/>
    </source>
</evidence>
<organism evidence="2 3">
    <name type="scientific">Aliiroseovarius crassostreae</name>
    <dbReference type="NCBI Taxonomy" id="154981"/>
    <lineage>
        <taxon>Bacteria</taxon>
        <taxon>Pseudomonadati</taxon>
        <taxon>Pseudomonadota</taxon>
        <taxon>Alphaproteobacteria</taxon>
        <taxon>Rhodobacterales</taxon>
        <taxon>Paracoccaceae</taxon>
        <taxon>Aliiroseovarius</taxon>
    </lineage>
</organism>
<comment type="caution">
    <text evidence="2">The sequence shown here is derived from an EMBL/GenBank/DDBJ whole genome shotgun (WGS) entry which is preliminary data.</text>
</comment>
<evidence type="ECO:0000256" key="1">
    <source>
        <dbReference type="SAM" id="MobiDB-lite"/>
    </source>
</evidence>
<keyword evidence="3" id="KW-1185">Reference proteome</keyword>
<proteinExistence type="predicted"/>